<accession>B8GLR6</accession>
<comment type="catalytic activity">
    <reaction evidence="7 8">
        <text>L-glutamate + acetyl-CoA = N-acetyl-L-glutamate + CoA + H(+)</text>
        <dbReference type="Rhea" id="RHEA:24292"/>
        <dbReference type="ChEBI" id="CHEBI:15378"/>
        <dbReference type="ChEBI" id="CHEBI:29985"/>
        <dbReference type="ChEBI" id="CHEBI:44337"/>
        <dbReference type="ChEBI" id="CHEBI:57287"/>
        <dbReference type="ChEBI" id="CHEBI:57288"/>
        <dbReference type="EC" id="2.3.1.1"/>
    </reaction>
</comment>
<dbReference type="EMBL" id="CP001339">
    <property type="protein sequence ID" value="ACL71669.1"/>
    <property type="molecule type" value="Genomic_DNA"/>
</dbReference>
<dbReference type="SUPFAM" id="SSF53633">
    <property type="entry name" value="Carbamate kinase-like"/>
    <property type="match status" value="1"/>
</dbReference>
<dbReference type="PIRSF" id="PIRSF000423">
    <property type="entry name" value="ArgA"/>
    <property type="match status" value="1"/>
</dbReference>
<evidence type="ECO:0000256" key="6">
    <source>
        <dbReference type="ARBA" id="ARBA00023315"/>
    </source>
</evidence>
<keyword evidence="6 8" id="KW-0012">Acyltransferase</keyword>
<evidence type="ECO:0000256" key="7">
    <source>
        <dbReference type="ARBA" id="ARBA00048372"/>
    </source>
</evidence>
<dbReference type="InterPro" id="IPR036393">
    <property type="entry name" value="AceGlu_kinase-like_sf"/>
</dbReference>
<dbReference type="Pfam" id="PF00696">
    <property type="entry name" value="AA_kinase"/>
    <property type="match status" value="1"/>
</dbReference>
<comment type="miscellaneous">
    <text evidence="8">In bacteria which possess the bifunctional enzyme ornithine acetyltransferase/N-acetylglutamate synthase (ArgJ), ArgA fulfills an anaplerotic role.</text>
</comment>
<feature type="domain" description="N-acetyltransferase" evidence="9">
    <location>
        <begin position="295"/>
        <end position="442"/>
    </location>
</feature>
<protein>
    <recommendedName>
        <fullName evidence="8">Amino-acid acetyltransferase</fullName>
        <ecNumber evidence="8">2.3.1.1</ecNumber>
    </recommendedName>
    <alternativeName>
        <fullName evidence="8">N-acetylglutamate synthase</fullName>
        <shortName evidence="8">AGS</shortName>
        <shortName evidence="8">NAGS</shortName>
    </alternativeName>
</protein>
<dbReference type="PANTHER" id="PTHR30602:SF12">
    <property type="entry name" value="AMINO-ACID ACETYLTRANSFERASE NAGS1, CHLOROPLASTIC-RELATED"/>
    <property type="match status" value="1"/>
</dbReference>
<dbReference type="Gene3D" id="3.40.630.30">
    <property type="match status" value="1"/>
</dbReference>
<dbReference type="eggNOG" id="COG1246">
    <property type="taxonomic scope" value="Bacteria"/>
</dbReference>
<dbReference type="UniPathway" id="UPA00068">
    <property type="reaction ID" value="UER00106"/>
</dbReference>
<keyword evidence="5 8" id="KW-0808">Transferase</keyword>
<dbReference type="eggNOG" id="COG0548">
    <property type="taxonomic scope" value="Bacteria"/>
</dbReference>
<keyword evidence="4 8" id="KW-0028">Amino-acid biosynthesis</keyword>
<keyword evidence="8" id="KW-0963">Cytoplasm</keyword>
<evidence type="ECO:0000313" key="11">
    <source>
        <dbReference type="Proteomes" id="UP000002383"/>
    </source>
</evidence>
<dbReference type="EC" id="2.3.1.1" evidence="8"/>
<evidence type="ECO:0000313" key="10">
    <source>
        <dbReference type="EMBL" id="ACL71669.1"/>
    </source>
</evidence>
<dbReference type="NCBIfam" id="TIGR01890">
    <property type="entry name" value="N-Ac-Glu-synth"/>
    <property type="match status" value="1"/>
</dbReference>
<dbReference type="Gene3D" id="3.40.1160.10">
    <property type="entry name" value="Acetylglutamate kinase-like"/>
    <property type="match status" value="1"/>
</dbReference>
<dbReference type="CDD" id="cd04237">
    <property type="entry name" value="AAK_NAGS-ABP"/>
    <property type="match status" value="1"/>
</dbReference>
<comment type="pathway">
    <text evidence="1 8">Amino-acid biosynthesis; L-arginine biosynthesis; N(2)-acetyl-L-ornithine from L-glutamate: step 1/4.</text>
</comment>
<comment type="subcellular location">
    <subcellularLocation>
        <location evidence="8">Cytoplasm</location>
    </subcellularLocation>
</comment>
<dbReference type="InterPro" id="IPR016181">
    <property type="entry name" value="Acyl_CoA_acyltransferase"/>
</dbReference>
<sequence length="447" mass="49812">MKKNNRPELSQINWFRNAAPYINAHRGRTFVIAFGGEAVQDASFPQLIHDIAMLHSLGVRLVLVHGARPQIEQRLRARGLEFRYEHGLRVTDGDALAVVKEAAGCLRVEIEALLSMGLSNTPMSGARIRVASGNHVIAKPLGVRDGVDYQHTGEVRRIDAEGIRRHLESGELALLSPLGYSPTGEVFNLSAEDVATATAIALKADKLIFLTETQTLRDGRRRPVTQLTAAQAQDWLDRRRTLAPETAQHLKSAIHACRQAVERVHLVDRALDGALLLELYTRDGVGTLITGETYERLRRATIDDVGGILELIQPLEAEGILVRRSREQLELEIDRFCVIERDGVVLGCAALYPFPEEAVGELACVAIHPQYRAAGRGDRLLEFVESEAKALGIGRLFVLTTRTAHWFRERGFEPGDIKALPLRRRELYNYQRNSKIFIKAIGVKRKA</sequence>
<dbReference type="InterPro" id="IPR033719">
    <property type="entry name" value="NAGS_kin"/>
</dbReference>
<dbReference type="InterPro" id="IPR001048">
    <property type="entry name" value="Asp/Glu/Uridylate_kinase"/>
</dbReference>
<evidence type="ECO:0000256" key="8">
    <source>
        <dbReference type="HAMAP-Rule" id="MF_01105"/>
    </source>
</evidence>
<dbReference type="AlphaFoldDB" id="B8GLR6"/>
<evidence type="ECO:0000256" key="2">
    <source>
        <dbReference type="ARBA" id="ARBA00009145"/>
    </source>
</evidence>
<evidence type="ECO:0000256" key="4">
    <source>
        <dbReference type="ARBA" id="ARBA00022605"/>
    </source>
</evidence>
<proteinExistence type="inferred from homology"/>
<dbReference type="Pfam" id="PF00583">
    <property type="entry name" value="Acetyltransf_1"/>
    <property type="match status" value="1"/>
</dbReference>
<dbReference type="GO" id="GO:0006526">
    <property type="term" value="P:L-arginine biosynthetic process"/>
    <property type="evidence" value="ECO:0007669"/>
    <property type="project" value="UniProtKB-UniRule"/>
</dbReference>
<dbReference type="GO" id="GO:0004042">
    <property type="term" value="F:L-glutamate N-acetyltransferase activity"/>
    <property type="evidence" value="ECO:0007669"/>
    <property type="project" value="UniProtKB-UniRule"/>
</dbReference>
<dbReference type="HOGENOM" id="CLU_024773_0_0_6"/>
<dbReference type="OrthoDB" id="9802238at2"/>
<reference evidence="10 11" key="1">
    <citation type="journal article" date="2011" name="Stand. Genomic Sci.">
        <title>Complete genome sequence of 'Thioalkalivibrio sulfidophilus' HL-EbGr7.</title>
        <authorList>
            <person name="Muyzer G."/>
            <person name="Sorokin D.Y."/>
            <person name="Mavromatis K."/>
            <person name="Lapidus A."/>
            <person name="Clum A."/>
            <person name="Ivanova N."/>
            <person name="Pati A."/>
            <person name="d'Haeseleer P."/>
            <person name="Woyke T."/>
            <person name="Kyrpides N.C."/>
        </authorList>
    </citation>
    <scope>NUCLEOTIDE SEQUENCE [LARGE SCALE GENOMIC DNA]</scope>
    <source>
        <strain evidence="10 11">HL-EbGR7</strain>
    </source>
</reference>
<evidence type="ECO:0000256" key="1">
    <source>
        <dbReference type="ARBA" id="ARBA00004925"/>
    </source>
</evidence>
<dbReference type="SUPFAM" id="SSF55729">
    <property type="entry name" value="Acyl-CoA N-acyltransferases (Nat)"/>
    <property type="match status" value="1"/>
</dbReference>
<dbReference type="PROSITE" id="PS51186">
    <property type="entry name" value="GNAT"/>
    <property type="match status" value="1"/>
</dbReference>
<dbReference type="GO" id="GO:0005737">
    <property type="term" value="C:cytoplasm"/>
    <property type="evidence" value="ECO:0007669"/>
    <property type="project" value="UniProtKB-SubCell"/>
</dbReference>
<comment type="similarity">
    <text evidence="2 8">Belongs to the acetyltransferase family. ArgA subfamily.</text>
</comment>
<dbReference type="RefSeq" id="WP_012637157.1">
    <property type="nucleotide sequence ID" value="NC_011901.1"/>
</dbReference>
<organism evidence="10 11">
    <name type="scientific">Thioalkalivibrio sulfidiphilus (strain HL-EbGR7)</name>
    <dbReference type="NCBI Taxonomy" id="396588"/>
    <lineage>
        <taxon>Bacteria</taxon>
        <taxon>Pseudomonadati</taxon>
        <taxon>Pseudomonadota</taxon>
        <taxon>Gammaproteobacteria</taxon>
        <taxon>Chromatiales</taxon>
        <taxon>Ectothiorhodospiraceae</taxon>
        <taxon>Thioalkalivibrio</taxon>
    </lineage>
</organism>
<dbReference type="NCBIfam" id="NF003641">
    <property type="entry name" value="PRK05279.1"/>
    <property type="match status" value="1"/>
</dbReference>
<evidence type="ECO:0000256" key="5">
    <source>
        <dbReference type="ARBA" id="ARBA00022679"/>
    </source>
</evidence>
<keyword evidence="3 8" id="KW-0055">Arginine biosynthesis</keyword>
<dbReference type="InterPro" id="IPR000182">
    <property type="entry name" value="GNAT_dom"/>
</dbReference>
<dbReference type="HAMAP" id="MF_01105">
    <property type="entry name" value="N_acetyl_glu_synth"/>
    <property type="match status" value="1"/>
</dbReference>
<name>B8GLR6_THISH</name>
<evidence type="ECO:0000259" key="9">
    <source>
        <dbReference type="PROSITE" id="PS51186"/>
    </source>
</evidence>
<gene>
    <name evidence="8" type="primary">argA</name>
    <name evidence="10" type="ordered locus">Tgr7_0572</name>
</gene>
<evidence type="ECO:0000256" key="3">
    <source>
        <dbReference type="ARBA" id="ARBA00022571"/>
    </source>
</evidence>
<keyword evidence="11" id="KW-1185">Reference proteome</keyword>
<dbReference type="Proteomes" id="UP000002383">
    <property type="component" value="Chromosome"/>
</dbReference>
<dbReference type="InterPro" id="IPR010167">
    <property type="entry name" value="NH2A_AcTrfase"/>
</dbReference>
<dbReference type="CDD" id="cd04301">
    <property type="entry name" value="NAT_SF"/>
    <property type="match status" value="1"/>
</dbReference>
<dbReference type="STRING" id="396588.Tgr7_0572"/>
<dbReference type="KEGG" id="tgr:Tgr7_0572"/>
<dbReference type="PANTHER" id="PTHR30602">
    <property type="entry name" value="AMINO-ACID ACETYLTRANSFERASE"/>
    <property type="match status" value="1"/>
</dbReference>